<comment type="caution">
    <text evidence="2">The sequence shown here is derived from an EMBL/GenBank/DDBJ whole genome shotgun (WGS) entry which is preliminary data.</text>
</comment>
<feature type="region of interest" description="Disordered" evidence="1">
    <location>
        <begin position="103"/>
        <end position="148"/>
    </location>
</feature>
<name>A0A9P7KL62_9AGAR</name>
<feature type="region of interest" description="Disordered" evidence="1">
    <location>
        <begin position="165"/>
        <end position="426"/>
    </location>
</feature>
<protein>
    <submittedName>
        <fullName evidence="2">Uncharacterized protein</fullName>
    </submittedName>
</protein>
<reference evidence="2" key="2">
    <citation type="submission" date="2021-10" db="EMBL/GenBank/DDBJ databases">
        <title>Phylogenomics reveals ancestral predisposition of the termite-cultivated fungus Termitomyces towards a domesticated lifestyle.</title>
        <authorList>
            <person name="Auxier B."/>
            <person name="Grum-Grzhimaylo A."/>
            <person name="Cardenas M.E."/>
            <person name="Lodge J.D."/>
            <person name="Laessoe T."/>
            <person name="Pedersen O."/>
            <person name="Smith M.E."/>
            <person name="Kuyper T.W."/>
            <person name="Franco-Molano E.A."/>
            <person name="Baroni T.J."/>
            <person name="Aanen D.K."/>
        </authorList>
    </citation>
    <scope>NUCLEOTIDE SEQUENCE</scope>
    <source>
        <strain evidence="2">D49</strain>
    </source>
</reference>
<feature type="compositionally biased region" description="Basic residues" evidence="1">
    <location>
        <begin position="76"/>
        <end position="88"/>
    </location>
</feature>
<feature type="compositionally biased region" description="Low complexity" evidence="1">
    <location>
        <begin position="308"/>
        <end position="334"/>
    </location>
</feature>
<sequence>MATPFSWSDTVQIAFSSCLPCLARPSNPGASASTDVLSDTNNPTAHRIPRARADELQGLLAESDTEAERMSLHSNPGRRKKRTKRKKDDKHITLFGFDLFGRRAPPPIHLPESDDEGEVGGLGRATGPTPTTRSSSLTFDSDAAPLDPSTIATISTSAAALRAREAAEAEERRAKAERREKRRQRKELKRAAQALALAAQEQNFEGFQGSGSELPSPADYGPFVSARNEDDEGDADADLDGGVYARKGNPGNGSGSDSRSRTSASRSQQSYSEPGYYQGHRVQRPLQLAEPERIADPVIPRQKKSKSKSSTGSRSNTSGSTSQSPSLASPISASFAGSDFPRSKLRIADEDFDGSQGLSEADLPSPRIRGDFPSPGLRGAFPSPRLGGFPSTGLGASQKTMERRESALARGGAFLATRGDAGGMDG</sequence>
<feature type="compositionally biased region" description="Polar residues" evidence="1">
    <location>
        <begin position="28"/>
        <end position="44"/>
    </location>
</feature>
<feature type="region of interest" description="Disordered" evidence="1">
    <location>
        <begin position="24"/>
        <end position="88"/>
    </location>
</feature>
<feature type="compositionally biased region" description="Acidic residues" evidence="1">
    <location>
        <begin position="229"/>
        <end position="239"/>
    </location>
</feature>
<feature type="compositionally biased region" description="Basic and acidic residues" evidence="1">
    <location>
        <begin position="165"/>
        <end position="179"/>
    </location>
</feature>
<feature type="compositionally biased region" description="Low complexity" evidence="1">
    <location>
        <begin position="255"/>
        <end position="272"/>
    </location>
</feature>
<feature type="compositionally biased region" description="Low complexity" evidence="1">
    <location>
        <begin position="191"/>
        <end position="202"/>
    </location>
</feature>
<reference evidence="2" key="1">
    <citation type="submission" date="2021-02" db="EMBL/GenBank/DDBJ databases">
        <authorList>
            <person name="Nieuwenhuis M."/>
            <person name="Van De Peppel L.J.J."/>
        </authorList>
    </citation>
    <scope>NUCLEOTIDE SEQUENCE</scope>
    <source>
        <strain evidence="2">D49</strain>
    </source>
</reference>
<evidence type="ECO:0000313" key="2">
    <source>
        <dbReference type="EMBL" id="KAG5653864.1"/>
    </source>
</evidence>
<dbReference type="OrthoDB" id="3255924at2759"/>
<evidence type="ECO:0000313" key="3">
    <source>
        <dbReference type="Proteomes" id="UP000717328"/>
    </source>
</evidence>
<accession>A0A9P7KL62</accession>
<evidence type="ECO:0000256" key="1">
    <source>
        <dbReference type="SAM" id="MobiDB-lite"/>
    </source>
</evidence>
<gene>
    <name evidence="2" type="ORF">H0H81_009943</name>
</gene>
<dbReference type="Proteomes" id="UP000717328">
    <property type="component" value="Unassembled WGS sequence"/>
</dbReference>
<keyword evidence="3" id="KW-1185">Reference proteome</keyword>
<feature type="compositionally biased region" description="Polar residues" evidence="1">
    <location>
        <begin position="128"/>
        <end position="139"/>
    </location>
</feature>
<proteinExistence type="predicted"/>
<dbReference type="EMBL" id="JABCKI010000030">
    <property type="protein sequence ID" value="KAG5653864.1"/>
    <property type="molecule type" value="Genomic_DNA"/>
</dbReference>
<dbReference type="AlphaFoldDB" id="A0A9P7KL62"/>
<organism evidence="2 3">
    <name type="scientific">Sphagnurus paluster</name>
    <dbReference type="NCBI Taxonomy" id="117069"/>
    <lineage>
        <taxon>Eukaryota</taxon>
        <taxon>Fungi</taxon>
        <taxon>Dikarya</taxon>
        <taxon>Basidiomycota</taxon>
        <taxon>Agaricomycotina</taxon>
        <taxon>Agaricomycetes</taxon>
        <taxon>Agaricomycetidae</taxon>
        <taxon>Agaricales</taxon>
        <taxon>Tricholomatineae</taxon>
        <taxon>Lyophyllaceae</taxon>
        <taxon>Sphagnurus</taxon>
    </lineage>
</organism>